<evidence type="ECO:0000313" key="2">
    <source>
        <dbReference type="EMBL" id="MET4580450.1"/>
    </source>
</evidence>
<proteinExistence type="predicted"/>
<keyword evidence="2" id="KW-0456">Lyase</keyword>
<dbReference type="GO" id="GO:0047575">
    <property type="term" value="F:4-carboxymuconolactone decarboxylase activity"/>
    <property type="evidence" value="ECO:0007669"/>
    <property type="project" value="UniProtKB-EC"/>
</dbReference>
<name>A0ABV2QHE5_9BURK</name>
<organism evidence="2 3">
    <name type="scientific">Ottowia thiooxydans</name>
    <dbReference type="NCBI Taxonomy" id="219182"/>
    <lineage>
        <taxon>Bacteria</taxon>
        <taxon>Pseudomonadati</taxon>
        <taxon>Pseudomonadota</taxon>
        <taxon>Betaproteobacteria</taxon>
        <taxon>Burkholderiales</taxon>
        <taxon>Comamonadaceae</taxon>
        <taxon>Ottowia</taxon>
    </lineage>
</organism>
<feature type="domain" description="Carboxymuconolactone decarboxylase-like" evidence="1">
    <location>
        <begin position="52"/>
        <end position="126"/>
    </location>
</feature>
<dbReference type="Gene3D" id="1.20.1290.10">
    <property type="entry name" value="AhpD-like"/>
    <property type="match status" value="1"/>
</dbReference>
<dbReference type="PANTHER" id="PTHR33570:SF2">
    <property type="entry name" value="CARBOXYMUCONOLACTONE DECARBOXYLASE-LIKE DOMAIN-CONTAINING PROTEIN"/>
    <property type="match status" value="1"/>
</dbReference>
<dbReference type="EC" id="4.1.1.44" evidence="2"/>
<dbReference type="EMBL" id="JBEPSH010000018">
    <property type="protein sequence ID" value="MET4580450.1"/>
    <property type="molecule type" value="Genomic_DNA"/>
</dbReference>
<evidence type="ECO:0000313" key="3">
    <source>
        <dbReference type="Proteomes" id="UP001549320"/>
    </source>
</evidence>
<dbReference type="Proteomes" id="UP001549320">
    <property type="component" value="Unassembled WGS sequence"/>
</dbReference>
<accession>A0ABV2QHE5</accession>
<dbReference type="SUPFAM" id="SSF69118">
    <property type="entry name" value="AhpD-like"/>
    <property type="match status" value="1"/>
</dbReference>
<protein>
    <submittedName>
        <fullName evidence="2">4-carboxymuconolactone decarboxylase</fullName>
        <ecNumber evidence="2">4.1.1.44</ecNumber>
    </submittedName>
</protein>
<gene>
    <name evidence="2" type="ORF">ABIE13_005591</name>
</gene>
<sequence length="145" mass="16617">MDITASTNSQSPFSAEGERTRRTIVGDKYVDNMLGQMDDFDREWNIYCTNQLWGRTWSRGILEHKQLSLLTMGMLAGLGRMDEFEMHFRIALKHTKVPLAQLREVLLHIGMYCGIPIARDAFVIARRILKEEGVDLSQLDQSEVA</sequence>
<dbReference type="InterPro" id="IPR052512">
    <property type="entry name" value="4CMD/NDH-1_regulator"/>
</dbReference>
<keyword evidence="3" id="KW-1185">Reference proteome</keyword>
<evidence type="ECO:0000259" key="1">
    <source>
        <dbReference type="Pfam" id="PF02627"/>
    </source>
</evidence>
<comment type="caution">
    <text evidence="2">The sequence shown here is derived from an EMBL/GenBank/DDBJ whole genome shotgun (WGS) entry which is preliminary data.</text>
</comment>
<dbReference type="RefSeq" id="WP_354449392.1">
    <property type="nucleotide sequence ID" value="NZ_JBEPSH010000018.1"/>
</dbReference>
<dbReference type="InterPro" id="IPR029032">
    <property type="entry name" value="AhpD-like"/>
</dbReference>
<reference evidence="2 3" key="1">
    <citation type="submission" date="2024-06" db="EMBL/GenBank/DDBJ databases">
        <title>Sorghum-associated microbial communities from plants grown in Nebraska, USA.</title>
        <authorList>
            <person name="Schachtman D."/>
        </authorList>
    </citation>
    <scope>NUCLEOTIDE SEQUENCE [LARGE SCALE GENOMIC DNA]</scope>
    <source>
        <strain evidence="2 3">2709</strain>
    </source>
</reference>
<dbReference type="InterPro" id="IPR003779">
    <property type="entry name" value="CMD-like"/>
</dbReference>
<dbReference type="PANTHER" id="PTHR33570">
    <property type="entry name" value="4-CARBOXYMUCONOLACTONE DECARBOXYLASE FAMILY PROTEIN"/>
    <property type="match status" value="1"/>
</dbReference>
<dbReference type="Pfam" id="PF02627">
    <property type="entry name" value="CMD"/>
    <property type="match status" value="1"/>
</dbReference>